<organism evidence="3 5">
    <name type="scientific">Actinia tenebrosa</name>
    <name type="common">Australian red waratah sea anemone</name>
    <dbReference type="NCBI Taxonomy" id="6105"/>
    <lineage>
        <taxon>Eukaryota</taxon>
        <taxon>Metazoa</taxon>
        <taxon>Cnidaria</taxon>
        <taxon>Anthozoa</taxon>
        <taxon>Hexacorallia</taxon>
        <taxon>Actiniaria</taxon>
        <taxon>Actiniidae</taxon>
        <taxon>Actinia</taxon>
    </lineage>
</organism>
<name>A0A6P8INR6_ACTTE</name>
<evidence type="ECO:0000256" key="1">
    <source>
        <dbReference type="SAM" id="MobiDB-lite"/>
    </source>
</evidence>
<feature type="region of interest" description="Disordered" evidence="1">
    <location>
        <begin position="23"/>
        <end position="42"/>
    </location>
</feature>
<feature type="chain" id="PRO_5044653211" evidence="2">
    <location>
        <begin position="23"/>
        <end position="289"/>
    </location>
</feature>
<gene>
    <name evidence="4 5" type="primary">LOC116303164</name>
</gene>
<evidence type="ECO:0000313" key="5">
    <source>
        <dbReference type="RefSeq" id="XP_031568519.1"/>
    </source>
</evidence>
<feature type="region of interest" description="Disordered" evidence="1">
    <location>
        <begin position="164"/>
        <end position="260"/>
    </location>
</feature>
<dbReference type="AlphaFoldDB" id="A0A6P8INR6"/>
<dbReference type="OrthoDB" id="10287715at2759"/>
<dbReference type="RefSeq" id="XP_031568518.1">
    <property type="nucleotide sequence ID" value="XM_031712658.1"/>
</dbReference>
<evidence type="ECO:0000313" key="4">
    <source>
        <dbReference type="RefSeq" id="XP_031568518.1"/>
    </source>
</evidence>
<dbReference type="KEGG" id="aten:116303164"/>
<keyword evidence="2" id="KW-0732">Signal</keyword>
<keyword evidence="3" id="KW-1185">Reference proteome</keyword>
<feature type="compositionally biased region" description="Basic and acidic residues" evidence="1">
    <location>
        <begin position="172"/>
        <end position="186"/>
    </location>
</feature>
<accession>A0A6P8INR6</accession>
<protein>
    <submittedName>
        <fullName evidence="4 5">Uncharacterized protein LOC116303164</fullName>
    </submittedName>
</protein>
<feature type="compositionally biased region" description="Polar residues" evidence="1">
    <location>
        <begin position="23"/>
        <end position="40"/>
    </location>
</feature>
<dbReference type="GeneID" id="116303164"/>
<reference evidence="4 5" key="1">
    <citation type="submission" date="2025-04" db="UniProtKB">
        <authorList>
            <consortium name="RefSeq"/>
        </authorList>
    </citation>
    <scope>IDENTIFICATION</scope>
    <source>
        <tissue evidence="4 5">Tentacle</tissue>
    </source>
</reference>
<dbReference type="RefSeq" id="XP_031568519.1">
    <property type="nucleotide sequence ID" value="XM_031712659.1"/>
</dbReference>
<evidence type="ECO:0000256" key="2">
    <source>
        <dbReference type="SAM" id="SignalP"/>
    </source>
</evidence>
<sequence>MATAFTIVTLLVFLSSLETTESRNTPFQNENSLRRNQPSDEQCAVRRPDGTCLNQWRVGKKEKSGLDVLEKRQAKCDRRMSMNCRMMGRKRALHNIDCTQPEGRRSLLCRKEYYKRLYPSTPCDKRFENCEKLYMYKSAQKSADLETKETQKCDLKSPLCYFPYPGKRKPKQDKDLGKKESPDKTGSKYSLLPETSREEVEEEEVDHKESVTETENNLLGGFFVGRETTKLPYEKEEQEMDGVPTIEEDGDDPKPVACNPKRDYQCRFRIFSGKRDQTFKKAASPKSYK</sequence>
<feature type="compositionally biased region" description="Acidic residues" evidence="1">
    <location>
        <begin position="236"/>
        <end position="251"/>
    </location>
</feature>
<evidence type="ECO:0000313" key="3">
    <source>
        <dbReference type="Proteomes" id="UP000515163"/>
    </source>
</evidence>
<proteinExistence type="predicted"/>
<dbReference type="Proteomes" id="UP000515163">
    <property type="component" value="Unplaced"/>
</dbReference>
<feature type="signal peptide" evidence="2">
    <location>
        <begin position="1"/>
        <end position="22"/>
    </location>
</feature>